<dbReference type="HOGENOM" id="CLU_670161_0_0_2"/>
<dbReference type="GeneID" id="14309180"/>
<dbReference type="Proteomes" id="UP000010824">
    <property type="component" value="Chromosome"/>
</dbReference>
<keyword evidence="3" id="KW-1185">Reference proteome</keyword>
<dbReference type="OrthoDB" id="116073at2157"/>
<keyword evidence="1" id="KW-0812">Transmembrane</keyword>
<protein>
    <submittedName>
        <fullName evidence="2">S-layer domain-containing protein</fullName>
    </submittedName>
</protein>
<proteinExistence type="predicted"/>
<dbReference type="eggNOG" id="arCOG02080">
    <property type="taxonomic scope" value="Archaea"/>
</dbReference>
<gene>
    <name evidence="2" type="ordered locus">Metfor_0507</name>
</gene>
<dbReference type="AlphaFoldDB" id="L0HA02"/>
<keyword evidence="1" id="KW-1133">Transmembrane helix</keyword>
<name>L0HA02_METFS</name>
<dbReference type="PANTHER" id="PTHR35902:SF3">
    <property type="entry name" value="NPCBM-ASSOCIATED, NEW3 DOMAIN OF ALPHA-GALACTOSIDASE"/>
    <property type="match status" value="1"/>
</dbReference>
<keyword evidence="1" id="KW-0472">Membrane</keyword>
<dbReference type="KEGG" id="mfo:Metfor_0507"/>
<evidence type="ECO:0000256" key="1">
    <source>
        <dbReference type="SAM" id="Phobius"/>
    </source>
</evidence>
<sequence length="422" mass="44648" precursor="true">MGILRTIIALGVLFALVVAVIPAVHAADAPTVTITNYEVSPSVLMPDSLGTITVTLTNTASSASTTEKTGKLAADDYSVITTADITVNIEDVRLEGNGLRVLTKSYDKAGSLGPGQSIPLTFSFQAPAQSGLYYPEVWVAVKGGSSTKYPIPVNVNTALGIQKKAILITESSLDGSVNPGDEIPVTLIVTNSGELLADDVTLTVTNVSGKLAPKSADLYHLGTIGPGEQKTVSLVLLSDKQAGYGLVRVPVTISYNTIDGKPVSESTGIDVVLKGKAELGFVSVDTSPARLTESTPFDLTIRIENTGTGEAKQVSAKVDLPADGTKEAFIGKIKPGNDAPAIFLLEGLKGGNYPYNLTITYTDDMGVHTYTRQMNLRVTPTDNSGSIILVLLVLAVIGFLAWRYWYLPRKNGDGTFPWERKS</sequence>
<dbReference type="InParanoid" id="L0HA02"/>
<evidence type="ECO:0000313" key="3">
    <source>
        <dbReference type="Proteomes" id="UP000010824"/>
    </source>
</evidence>
<evidence type="ECO:0000313" key="2">
    <source>
        <dbReference type="EMBL" id="AGB01577.1"/>
    </source>
</evidence>
<dbReference type="PANTHER" id="PTHR35902">
    <property type="entry name" value="S-LAYER DOMAIN-LIKE PROTEIN-RELATED"/>
    <property type="match status" value="1"/>
</dbReference>
<feature type="transmembrane region" description="Helical" evidence="1">
    <location>
        <begin position="387"/>
        <end position="406"/>
    </location>
</feature>
<reference evidence="2 3" key="2">
    <citation type="journal article" date="2014" name="Genome Announc.">
        <title>Complete Genome Sequence of Methanoregula formicica SMSPT, a Mesophilic Hydrogenotrophic Methanogen Isolated from a Methanogenic Upflow Anaerobic Sludge Blanket Reactor.</title>
        <authorList>
            <person name="Yamamoto K."/>
            <person name="Tamaki H."/>
            <person name="Cadillo-Quiroz H."/>
            <person name="Imachi H."/>
            <person name="Kyrpides N."/>
            <person name="Woyke T."/>
            <person name="Goodwin L."/>
            <person name="Zinder S.H."/>
            <person name="Kamagata Y."/>
            <person name="Liu W.T."/>
        </authorList>
    </citation>
    <scope>NUCLEOTIDE SEQUENCE [LARGE SCALE GENOMIC DNA]</scope>
    <source>
        <strain evidence="3">DSM 22288 / NBRC 105244 / SMSP</strain>
    </source>
</reference>
<reference evidence="3" key="1">
    <citation type="submission" date="2011-12" db="EMBL/GenBank/DDBJ databases">
        <title>Complete sequence of Methanoregula formicicum SMSP.</title>
        <authorList>
            <person name="Lucas S."/>
            <person name="Han J."/>
            <person name="Lapidus A."/>
            <person name="Cheng J.-F."/>
            <person name="Goodwin L."/>
            <person name="Pitluck S."/>
            <person name="Peters L."/>
            <person name="Ovchinnikova G."/>
            <person name="Teshima H."/>
            <person name="Detter J.C."/>
            <person name="Han C."/>
            <person name="Tapia R."/>
            <person name="Land M."/>
            <person name="Hauser L."/>
            <person name="Kyrpides N."/>
            <person name="Ivanova N."/>
            <person name="Pagani I."/>
            <person name="Imachi H."/>
            <person name="Tamaki H."/>
            <person name="Sekiguchi Y."/>
            <person name="Kamagata Y."/>
            <person name="Cadillo-Quiroz H."/>
            <person name="Zinder S."/>
            <person name="Liu W.-T."/>
            <person name="Woyke T."/>
        </authorList>
    </citation>
    <scope>NUCLEOTIDE SEQUENCE [LARGE SCALE GENOMIC DNA]</scope>
    <source>
        <strain evidence="3">DSM 22288 / NBRC 105244 / SMSP</strain>
    </source>
</reference>
<accession>L0HA02</accession>
<dbReference type="RefSeq" id="WP_015284541.1">
    <property type="nucleotide sequence ID" value="NC_019943.1"/>
</dbReference>
<dbReference type="STRING" id="593750.Metfor_0507"/>
<dbReference type="EMBL" id="CP003167">
    <property type="protein sequence ID" value="AGB01577.1"/>
    <property type="molecule type" value="Genomic_DNA"/>
</dbReference>
<organism evidence="2 3">
    <name type="scientific">Methanoregula formicica (strain DSM 22288 / NBRC 105244 / SMSP)</name>
    <dbReference type="NCBI Taxonomy" id="593750"/>
    <lineage>
        <taxon>Archaea</taxon>
        <taxon>Methanobacteriati</taxon>
        <taxon>Methanobacteriota</taxon>
        <taxon>Stenosarchaea group</taxon>
        <taxon>Methanomicrobia</taxon>
        <taxon>Methanomicrobiales</taxon>
        <taxon>Methanoregulaceae</taxon>
        <taxon>Methanoregula</taxon>
    </lineage>
</organism>